<dbReference type="EMBL" id="GBRH01279265">
    <property type="protein sequence ID" value="JAD18630.1"/>
    <property type="molecule type" value="Transcribed_RNA"/>
</dbReference>
<accession>A0A0A8Y0Y7</accession>
<sequence>MYAVMSAVQETVLGWGISSNTHWASWIRPQFA</sequence>
<organism evidence="1">
    <name type="scientific">Arundo donax</name>
    <name type="common">Giant reed</name>
    <name type="synonym">Donax arundinaceus</name>
    <dbReference type="NCBI Taxonomy" id="35708"/>
    <lineage>
        <taxon>Eukaryota</taxon>
        <taxon>Viridiplantae</taxon>
        <taxon>Streptophyta</taxon>
        <taxon>Embryophyta</taxon>
        <taxon>Tracheophyta</taxon>
        <taxon>Spermatophyta</taxon>
        <taxon>Magnoliopsida</taxon>
        <taxon>Liliopsida</taxon>
        <taxon>Poales</taxon>
        <taxon>Poaceae</taxon>
        <taxon>PACMAD clade</taxon>
        <taxon>Arundinoideae</taxon>
        <taxon>Arundineae</taxon>
        <taxon>Arundo</taxon>
    </lineage>
</organism>
<reference evidence="1" key="2">
    <citation type="journal article" date="2015" name="Data Brief">
        <title>Shoot transcriptome of the giant reed, Arundo donax.</title>
        <authorList>
            <person name="Barrero R.A."/>
            <person name="Guerrero F.D."/>
            <person name="Moolhuijzen P."/>
            <person name="Goolsby J.A."/>
            <person name="Tidwell J."/>
            <person name="Bellgard S.E."/>
            <person name="Bellgard M.I."/>
        </authorList>
    </citation>
    <scope>NUCLEOTIDE SEQUENCE</scope>
    <source>
        <tissue evidence="1">Shoot tissue taken approximately 20 cm above the soil surface</tissue>
    </source>
</reference>
<name>A0A0A8Y0Y7_ARUDO</name>
<protein>
    <submittedName>
        <fullName evidence="1">Uncharacterized protein</fullName>
    </submittedName>
</protein>
<evidence type="ECO:0000313" key="1">
    <source>
        <dbReference type="EMBL" id="JAD18630.1"/>
    </source>
</evidence>
<dbReference type="AlphaFoldDB" id="A0A0A8Y0Y7"/>
<proteinExistence type="predicted"/>
<reference evidence="1" key="1">
    <citation type="submission" date="2014-09" db="EMBL/GenBank/DDBJ databases">
        <authorList>
            <person name="Magalhaes I.L.F."/>
            <person name="Oliveira U."/>
            <person name="Santos F.R."/>
            <person name="Vidigal T.H.D.A."/>
            <person name="Brescovit A.D."/>
            <person name="Santos A.J."/>
        </authorList>
    </citation>
    <scope>NUCLEOTIDE SEQUENCE</scope>
    <source>
        <tissue evidence="1">Shoot tissue taken approximately 20 cm above the soil surface</tissue>
    </source>
</reference>